<keyword evidence="4" id="KW-1185">Reference proteome</keyword>
<dbReference type="InterPro" id="IPR027417">
    <property type="entry name" value="P-loop_NTPase"/>
</dbReference>
<dbReference type="CDD" id="cd00882">
    <property type="entry name" value="Ras_like_GTPase"/>
    <property type="match status" value="1"/>
</dbReference>
<evidence type="ECO:0000256" key="1">
    <source>
        <dbReference type="SAM" id="Coils"/>
    </source>
</evidence>
<gene>
    <name evidence="3" type="ORF">SAMN04489832_2386</name>
</gene>
<dbReference type="Gene3D" id="3.40.50.300">
    <property type="entry name" value="P-loop containing nucleotide triphosphate hydrolases"/>
    <property type="match status" value="2"/>
</dbReference>
<name>A0A1N5WEE4_9ACTN</name>
<proteinExistence type="predicted"/>
<dbReference type="PANTHER" id="PTHR43834">
    <property type="entry name" value="GTPASE DER"/>
    <property type="match status" value="1"/>
</dbReference>
<sequence length="1269" mass="138287">MTGLSAESDDELTTEVVSLEEAVRSAVEQGHAELTRLDDITDGLVGAFAQGQRVAPSSSDLITRLDDFTRGFPGELRRHLDRERESLGSFNIAFFGRTGVGKSTLLSAFGQLDGEYVSPGVSDWTTEVRPIDWRDCRLFDTPGINGWGRTESRDDLEAKAREAVEIADIVLLCFDNQSQQEMEFEKIAAWIRDHGKPVVAVLNVRNPRWRHPAKVPETRRRHLSESVRQHTDNIRTQLVQIGLPDTPVVAIHSRRALFARATTPFHGPAQKDFHHEREEFGKDYLDRWSNFGTLERLIATSIAEGGADLRLTALREDIRSRSRRGVGELEDLAVEIEQQAESLEREVESLFAVLGYPEDAERAVWLHDAALSADLVDVSERARSRPYTSPVKGALDRFVRHLAASHLAGCRRQAKANADDLIRKAFDERTAIDESKFTKVVFDQGAISAAAEAVWADRRAFLQRELEVAVDHEFIDNGTAVSHAAMVLGDEGGGVAGDVVRGAGIAVGLGALAVPALALFWNPVGWVLGVAAAGVGIAGQLQQHFGKKMSQQASERARKAKAQAIADCHRAVDQTFVDYEDALVRDSREAAWTLLAPAVGDSLRAAIELRMARSRIVRLIDSLQTYAGSIKPAPAVTDVLLRAQRRMGESPADVTRALLGEDWLESGVEHQSAQIDRAVHEAYSSRREEDRSRLTRVIAAAWSAPSTANIHSWRGDLEDAARRDPALFDIARTFWRVDGARPALAVLGDYNSGKSSLIRRIMVDSGRQPHAAFDIRASPATAAANRYQLPRFDLVDTPGMQSGHAEHDSAALEAIAEAALVFVVVHINLLVGNTSILEELSLGSEMIAAKGGRTVFLVNRCDELGLDPLTAPEAFLNLQNRKREELHAAFAARSIEVDIDRIHCLSGDPFGLVGGDATAERDDFDENRLWDGVTALTSAMSGLSDEQLSAAASSAAFDAAVTDLKRHQHTLHQVQADDAKDLHRSEPVIAALRAAVKDAVVLEGSLRQDARRMVDRHLVATKSAVAELGRKDGQKLANLVEAWWKAPQFEADLERYLADAARELDEWHSDHISAIGREMRAAEFQVAPEFAAEFKAQGNAWHEDLTEGAGNVAGTAAPLVKALGNRDAVYAIGKQFGHKFKPWGAVKGGAKVAKVGVVLGVVAAAVDVAAMANDIKKAGEHEHQQESALQVIDESAAGIVAQIVHGAQGEGPVGYLEQRTKELEAMLDEHLDLESSIRERMDSAKVRAEVAGALIMAADELIGTPGRNK</sequence>
<dbReference type="SUPFAM" id="SSF52540">
    <property type="entry name" value="P-loop containing nucleoside triphosphate hydrolases"/>
    <property type="match status" value="2"/>
</dbReference>
<feature type="domain" description="G" evidence="2">
    <location>
        <begin position="745"/>
        <end position="831"/>
    </location>
</feature>
<feature type="domain" description="G" evidence="2">
    <location>
        <begin position="92"/>
        <end position="203"/>
    </location>
</feature>
<protein>
    <submittedName>
        <fullName evidence="3">50S ribosome-binding GTPase</fullName>
    </submittedName>
</protein>
<organism evidence="3 4">
    <name type="scientific">Micromonospora cremea</name>
    <dbReference type="NCBI Taxonomy" id="709881"/>
    <lineage>
        <taxon>Bacteria</taxon>
        <taxon>Bacillati</taxon>
        <taxon>Actinomycetota</taxon>
        <taxon>Actinomycetes</taxon>
        <taxon>Micromonosporales</taxon>
        <taxon>Micromonosporaceae</taxon>
        <taxon>Micromonospora</taxon>
    </lineage>
</organism>
<dbReference type="GO" id="GO:0005525">
    <property type="term" value="F:GTP binding"/>
    <property type="evidence" value="ECO:0007669"/>
    <property type="project" value="InterPro"/>
</dbReference>
<dbReference type="Pfam" id="PF01926">
    <property type="entry name" value="MMR_HSR1"/>
    <property type="match status" value="2"/>
</dbReference>
<dbReference type="STRING" id="709881.SAMN04489832_2386"/>
<dbReference type="RefSeq" id="WP_208869582.1">
    <property type="nucleotide sequence ID" value="NZ_FSQT01000001.1"/>
</dbReference>
<reference evidence="4" key="1">
    <citation type="submission" date="2016-12" db="EMBL/GenBank/DDBJ databases">
        <authorList>
            <person name="Varghese N."/>
            <person name="Submissions S."/>
        </authorList>
    </citation>
    <scope>NUCLEOTIDE SEQUENCE [LARGE SCALE GENOMIC DNA]</scope>
    <source>
        <strain evidence="4">DSM 45599</strain>
    </source>
</reference>
<accession>A0A1N5WEE4</accession>
<dbReference type="PANTHER" id="PTHR43834:SF6">
    <property type="entry name" value="GTPASE DER"/>
    <property type="match status" value="1"/>
</dbReference>
<dbReference type="AlphaFoldDB" id="A0A1N5WEE4"/>
<dbReference type="EMBL" id="FSQT01000001">
    <property type="protein sequence ID" value="SIM83514.1"/>
    <property type="molecule type" value="Genomic_DNA"/>
</dbReference>
<keyword evidence="1" id="KW-0175">Coiled coil</keyword>
<dbReference type="InterPro" id="IPR006073">
    <property type="entry name" value="GTP-bd"/>
</dbReference>
<evidence type="ECO:0000259" key="2">
    <source>
        <dbReference type="Pfam" id="PF01926"/>
    </source>
</evidence>
<evidence type="ECO:0000313" key="3">
    <source>
        <dbReference type="EMBL" id="SIM83514.1"/>
    </source>
</evidence>
<feature type="coiled-coil region" evidence="1">
    <location>
        <begin position="326"/>
        <end position="353"/>
    </location>
</feature>
<dbReference type="Proteomes" id="UP000185124">
    <property type="component" value="Unassembled WGS sequence"/>
</dbReference>
<evidence type="ECO:0000313" key="4">
    <source>
        <dbReference type="Proteomes" id="UP000185124"/>
    </source>
</evidence>